<sequence>MRPIPITTNMNKTEASFARVLENYQACGEILAWEFEPIKLRLARTTFYTPDFLAVYPDRFIFYEVKGFWRDDARVKIKVAAKTYPYFGFIAVQYKKKEWVYEQIKY</sequence>
<proteinExistence type="predicted"/>
<dbReference type="Gene3D" id="3.40.91.30">
    <property type="match status" value="1"/>
</dbReference>
<evidence type="ECO:0008006" key="2">
    <source>
        <dbReference type="Google" id="ProtNLM"/>
    </source>
</evidence>
<accession>A0A0F9MY07</accession>
<protein>
    <recommendedName>
        <fullName evidence="2">DUF1064 domain-containing protein</fullName>
    </recommendedName>
</protein>
<organism evidence="1">
    <name type="scientific">marine sediment metagenome</name>
    <dbReference type="NCBI Taxonomy" id="412755"/>
    <lineage>
        <taxon>unclassified sequences</taxon>
        <taxon>metagenomes</taxon>
        <taxon>ecological metagenomes</taxon>
    </lineage>
</organism>
<name>A0A0F9MY07_9ZZZZ</name>
<dbReference type="AlphaFoldDB" id="A0A0F9MY07"/>
<reference evidence="1" key="1">
    <citation type="journal article" date="2015" name="Nature">
        <title>Complex archaea that bridge the gap between prokaryotes and eukaryotes.</title>
        <authorList>
            <person name="Spang A."/>
            <person name="Saw J.H."/>
            <person name="Jorgensen S.L."/>
            <person name="Zaremba-Niedzwiedzka K."/>
            <person name="Martijn J."/>
            <person name="Lind A.E."/>
            <person name="van Eijk R."/>
            <person name="Schleper C."/>
            <person name="Guy L."/>
            <person name="Ettema T.J."/>
        </authorList>
    </citation>
    <scope>NUCLEOTIDE SEQUENCE</scope>
</reference>
<dbReference type="EMBL" id="LAZR01004234">
    <property type="protein sequence ID" value="KKN10559.1"/>
    <property type="molecule type" value="Genomic_DNA"/>
</dbReference>
<gene>
    <name evidence="1" type="ORF">LCGC14_1035470</name>
</gene>
<comment type="caution">
    <text evidence="1">The sequence shown here is derived from an EMBL/GenBank/DDBJ whole genome shotgun (WGS) entry which is preliminary data.</text>
</comment>
<evidence type="ECO:0000313" key="1">
    <source>
        <dbReference type="EMBL" id="KKN10559.1"/>
    </source>
</evidence>